<keyword evidence="2" id="KW-0472">Membrane</keyword>
<name>A0A2H0KNI1_9BACT</name>
<protein>
    <recommendedName>
        <fullName evidence="3">Big-1 domain-containing protein</fullName>
    </recommendedName>
</protein>
<proteinExistence type="inferred from homology"/>
<feature type="transmembrane region" description="Helical" evidence="2">
    <location>
        <begin position="12"/>
        <end position="33"/>
    </location>
</feature>
<evidence type="ECO:0000256" key="2">
    <source>
        <dbReference type="SAM" id="Phobius"/>
    </source>
</evidence>
<dbReference type="Gene3D" id="2.60.40.10">
    <property type="entry name" value="Immunoglobulins"/>
    <property type="match status" value="1"/>
</dbReference>
<evidence type="ECO:0000259" key="3">
    <source>
        <dbReference type="Pfam" id="PF02369"/>
    </source>
</evidence>
<dbReference type="AlphaFoldDB" id="A0A2H0KNI1"/>
<gene>
    <name evidence="4" type="ORF">COV87_00495</name>
</gene>
<evidence type="ECO:0000313" key="4">
    <source>
        <dbReference type="EMBL" id="PIQ71954.1"/>
    </source>
</evidence>
<comment type="similarity">
    <text evidence="1">Belongs to the intimin/invasin family.</text>
</comment>
<dbReference type="Pfam" id="PF02369">
    <property type="entry name" value="Big_1"/>
    <property type="match status" value="1"/>
</dbReference>
<keyword evidence="2" id="KW-0812">Transmembrane</keyword>
<dbReference type="Proteomes" id="UP000229497">
    <property type="component" value="Unassembled WGS sequence"/>
</dbReference>
<dbReference type="EMBL" id="PCVK01000018">
    <property type="protein sequence ID" value="PIQ71954.1"/>
    <property type="molecule type" value="Genomic_DNA"/>
</dbReference>
<feature type="domain" description="Big-1" evidence="3">
    <location>
        <begin position="58"/>
        <end position="142"/>
    </location>
</feature>
<dbReference type="InterPro" id="IPR013783">
    <property type="entry name" value="Ig-like_fold"/>
</dbReference>
<evidence type="ECO:0000313" key="5">
    <source>
        <dbReference type="Proteomes" id="UP000229497"/>
    </source>
</evidence>
<dbReference type="InterPro" id="IPR008964">
    <property type="entry name" value="Invasin/intimin_cell_adhesion"/>
</dbReference>
<sequence length="146" mass="16527">MVICYTKYMQKFLLSAILFFLILISFALFFFFYETQFFGSRASMTRVDVSVDNSYVFTNPLKASADGKEKVRVTVFVLNSQGLGVFGKKVTVGIDPRLVVDTIQQNTDSAGKAIFDFSTTSPGEYYLEVSIDELKLPQKARLSFYQ</sequence>
<organism evidence="4 5">
    <name type="scientific">Candidatus Roizmanbacteria bacterium CG11_big_fil_rev_8_21_14_0_20_37_16</name>
    <dbReference type="NCBI Taxonomy" id="1974857"/>
    <lineage>
        <taxon>Bacteria</taxon>
        <taxon>Candidatus Roizmaniibacteriota</taxon>
    </lineage>
</organism>
<evidence type="ECO:0000256" key="1">
    <source>
        <dbReference type="ARBA" id="ARBA00010116"/>
    </source>
</evidence>
<reference evidence="4 5" key="1">
    <citation type="submission" date="2017-09" db="EMBL/GenBank/DDBJ databases">
        <title>Depth-based differentiation of microbial function through sediment-hosted aquifers and enrichment of novel symbionts in the deep terrestrial subsurface.</title>
        <authorList>
            <person name="Probst A.J."/>
            <person name="Ladd B."/>
            <person name="Jarett J.K."/>
            <person name="Geller-Mcgrath D.E."/>
            <person name="Sieber C.M."/>
            <person name="Emerson J.B."/>
            <person name="Anantharaman K."/>
            <person name="Thomas B.C."/>
            <person name="Malmstrom R."/>
            <person name="Stieglmeier M."/>
            <person name="Klingl A."/>
            <person name="Woyke T."/>
            <person name="Ryan C.M."/>
            <person name="Banfield J.F."/>
        </authorList>
    </citation>
    <scope>NUCLEOTIDE SEQUENCE [LARGE SCALE GENOMIC DNA]</scope>
    <source>
        <strain evidence="4">CG11_big_fil_rev_8_21_14_0_20_37_16</strain>
    </source>
</reference>
<dbReference type="SUPFAM" id="SSF49373">
    <property type="entry name" value="Invasin/intimin cell-adhesion fragments"/>
    <property type="match status" value="1"/>
</dbReference>
<dbReference type="InterPro" id="IPR003344">
    <property type="entry name" value="Big_1_dom"/>
</dbReference>
<accession>A0A2H0KNI1</accession>
<comment type="caution">
    <text evidence="4">The sequence shown here is derived from an EMBL/GenBank/DDBJ whole genome shotgun (WGS) entry which is preliminary data.</text>
</comment>
<keyword evidence="2" id="KW-1133">Transmembrane helix</keyword>